<evidence type="ECO:0000313" key="2">
    <source>
        <dbReference type="Proteomes" id="UP000281028"/>
    </source>
</evidence>
<sequence length="287" mass="32107">MHACSKTISLLFAAVFLYTIASAQQSSLLWKVSGKGLSSPSYLFGTIHMICKDDLHLTPAVTTALQATNTLCLEIDITDPETPRKMKELLLMPEDYSFKSLFDSTSFTELEDYFTNVLHINIEKVDRAKPMLVTSILLRKALPCDQPVSPETELADIAQSQQKKIAALETREQQVQLFDSIPDKTEAAMILSMVRDLKNNGREFHDLVQAYRSQDLDKIYQLTTTAPDLKDYQHLLLFNRNQAWIPKITSMSAQGPVFYAVGAAHLAGAQGLIALLKKQGFVVEPLR</sequence>
<dbReference type="CDD" id="cd14789">
    <property type="entry name" value="Tiki"/>
    <property type="match status" value="1"/>
</dbReference>
<dbReference type="InterPro" id="IPR002816">
    <property type="entry name" value="TraB/PrgY/GumN_fam"/>
</dbReference>
<dbReference type="PANTHER" id="PTHR40590">
    <property type="entry name" value="CYTOPLASMIC PROTEIN-RELATED"/>
    <property type="match status" value="1"/>
</dbReference>
<keyword evidence="2" id="KW-1185">Reference proteome</keyword>
<organism evidence="1 2">
    <name type="scientific">Chitinophaga solisilvae</name>
    <dbReference type="NCBI Taxonomy" id="1233460"/>
    <lineage>
        <taxon>Bacteria</taxon>
        <taxon>Pseudomonadati</taxon>
        <taxon>Bacteroidota</taxon>
        <taxon>Chitinophagia</taxon>
        <taxon>Chitinophagales</taxon>
        <taxon>Chitinophagaceae</taxon>
        <taxon>Chitinophaga</taxon>
    </lineage>
</organism>
<name>A0A9Q5GR25_9BACT</name>
<reference evidence="1" key="1">
    <citation type="submission" date="2020-05" db="EMBL/GenBank/DDBJ databases">
        <title>Chitinophaga laudate sp. nov., isolated from a tropical peat swamp.</title>
        <authorList>
            <person name="Goh C.B.S."/>
            <person name="Lee M.S."/>
            <person name="Parimannan S."/>
            <person name="Pasbakhsh P."/>
            <person name="Yule C.M."/>
            <person name="Rajandas H."/>
            <person name="Loke S."/>
            <person name="Croft L."/>
            <person name="Tan J.B.L."/>
        </authorList>
    </citation>
    <scope>NUCLEOTIDE SEQUENCE</scope>
    <source>
        <strain evidence="1">Mgbs1</strain>
    </source>
</reference>
<dbReference type="EMBL" id="RIAR02000001">
    <property type="protein sequence ID" value="NSL87802.1"/>
    <property type="molecule type" value="Genomic_DNA"/>
</dbReference>
<accession>A0A9Q5GR25</accession>
<dbReference type="AlphaFoldDB" id="A0A9Q5GR25"/>
<comment type="caution">
    <text evidence="1">The sequence shown here is derived from an EMBL/GenBank/DDBJ whole genome shotgun (WGS) entry which is preliminary data.</text>
</comment>
<evidence type="ECO:0000313" key="1">
    <source>
        <dbReference type="EMBL" id="NSL87802.1"/>
    </source>
</evidence>
<dbReference type="Pfam" id="PF01963">
    <property type="entry name" value="TraB_PrgY_gumN"/>
    <property type="match status" value="1"/>
</dbReference>
<dbReference type="Proteomes" id="UP000281028">
    <property type="component" value="Unassembled WGS sequence"/>
</dbReference>
<proteinExistence type="predicted"/>
<gene>
    <name evidence="1" type="ORF">ECE50_013220</name>
</gene>
<protein>
    <submittedName>
        <fullName evidence="1">TraB/GumN family protein</fullName>
    </submittedName>
</protein>
<dbReference type="PANTHER" id="PTHR40590:SF1">
    <property type="entry name" value="CYTOPLASMIC PROTEIN"/>
    <property type="match status" value="1"/>
</dbReference>
<dbReference type="InterPro" id="IPR047111">
    <property type="entry name" value="YbaP-like"/>
</dbReference>